<dbReference type="PANTHER" id="PTHR48105">
    <property type="entry name" value="THIOREDOXIN REDUCTASE 1-RELATED-RELATED"/>
    <property type="match status" value="1"/>
</dbReference>
<accession>A0ABD1L797</accession>
<gene>
    <name evidence="4" type="ORF">Fmac_032766</name>
</gene>
<proteinExistence type="inferred from homology"/>
<dbReference type="EMBL" id="JBGMDY010000011">
    <property type="protein sequence ID" value="KAL2318890.1"/>
    <property type="molecule type" value="Genomic_DNA"/>
</dbReference>
<dbReference type="Gene3D" id="3.50.50.60">
    <property type="entry name" value="FAD/NAD(P)-binding domain"/>
    <property type="match status" value="2"/>
</dbReference>
<evidence type="ECO:0000256" key="1">
    <source>
        <dbReference type="ARBA" id="ARBA00009333"/>
    </source>
</evidence>
<evidence type="ECO:0000313" key="5">
    <source>
        <dbReference type="Proteomes" id="UP001603857"/>
    </source>
</evidence>
<organism evidence="4 5">
    <name type="scientific">Flemingia macrophylla</name>
    <dbReference type="NCBI Taxonomy" id="520843"/>
    <lineage>
        <taxon>Eukaryota</taxon>
        <taxon>Viridiplantae</taxon>
        <taxon>Streptophyta</taxon>
        <taxon>Embryophyta</taxon>
        <taxon>Tracheophyta</taxon>
        <taxon>Spermatophyta</taxon>
        <taxon>Magnoliopsida</taxon>
        <taxon>eudicotyledons</taxon>
        <taxon>Gunneridae</taxon>
        <taxon>Pentapetalae</taxon>
        <taxon>rosids</taxon>
        <taxon>fabids</taxon>
        <taxon>Fabales</taxon>
        <taxon>Fabaceae</taxon>
        <taxon>Papilionoideae</taxon>
        <taxon>50 kb inversion clade</taxon>
        <taxon>NPAAA clade</taxon>
        <taxon>indigoferoid/millettioid clade</taxon>
        <taxon>Phaseoleae</taxon>
        <taxon>Flemingia</taxon>
    </lineage>
</organism>
<protein>
    <submittedName>
        <fullName evidence="4">Uncharacterized protein</fullName>
    </submittedName>
</protein>
<keyword evidence="5" id="KW-1185">Reference proteome</keyword>
<comment type="similarity">
    <text evidence="1">Belongs to the class-II pyridine nucleotide-disulfide oxidoreductase family.</text>
</comment>
<reference evidence="4 5" key="1">
    <citation type="submission" date="2024-08" db="EMBL/GenBank/DDBJ databases">
        <title>Insights into the chromosomal genome structure of Flemingia macrophylla.</title>
        <authorList>
            <person name="Ding Y."/>
            <person name="Zhao Y."/>
            <person name="Bi W."/>
            <person name="Wu M."/>
            <person name="Zhao G."/>
            <person name="Gong Y."/>
            <person name="Li W."/>
            <person name="Zhang P."/>
        </authorList>
    </citation>
    <scope>NUCLEOTIDE SEQUENCE [LARGE SCALE GENOMIC DNA]</scope>
    <source>
        <strain evidence="4">DYQJB</strain>
        <tissue evidence="4">Leaf</tissue>
    </source>
</reference>
<dbReference type="Proteomes" id="UP001603857">
    <property type="component" value="Unassembled WGS sequence"/>
</dbReference>
<evidence type="ECO:0000313" key="4">
    <source>
        <dbReference type="EMBL" id="KAL2318890.1"/>
    </source>
</evidence>
<dbReference type="InterPro" id="IPR050097">
    <property type="entry name" value="Ferredoxin-NADP_redctase_2"/>
</dbReference>
<comment type="caution">
    <text evidence="4">The sequence shown here is derived from an EMBL/GenBank/DDBJ whole genome shotgun (WGS) entry which is preliminary data.</text>
</comment>
<evidence type="ECO:0000256" key="2">
    <source>
        <dbReference type="ARBA" id="ARBA00022630"/>
    </source>
</evidence>
<dbReference type="AlphaFoldDB" id="A0ABD1L797"/>
<dbReference type="InterPro" id="IPR036188">
    <property type="entry name" value="FAD/NAD-bd_sf"/>
</dbReference>
<dbReference type="GO" id="GO:0097237">
    <property type="term" value="P:cellular response to toxic substance"/>
    <property type="evidence" value="ECO:0007669"/>
    <property type="project" value="UniProtKB-ARBA"/>
</dbReference>
<name>A0ABD1L797_9FABA</name>
<keyword evidence="3" id="KW-0560">Oxidoreductase</keyword>
<evidence type="ECO:0000256" key="3">
    <source>
        <dbReference type="ARBA" id="ARBA00023002"/>
    </source>
</evidence>
<keyword evidence="2" id="KW-0285">Flavoprotein</keyword>
<sequence length="367" mass="40702">MQPQHVMSSLRCLCESLGTIRTDFISLKSYYLVRWSCFAIALYMCKRRPVLSTVVFYVIHSRHSMACAQTFPPSPTSRTSLASPTASSVTTLWNIDVSSLSSFAFRVFTNSCTVKAEAVIVTTGAIAKRLPFTNSGEGHKGYWNREISACIVYDGASLIFQNKPLVEVNGGGENKRVLGGLKVKNVVTLDWACICYCDFHRVILISSNVPAKRIHLSSRPGEVKPDYEKTNRPWSDSQLVLGWLAGTCKRHFDDQVSKRPQIINERLIINVTHKRGLLKPVPLEPVLKIYLGFCPFSTHVGAMAVEGATEMGSASTGSEPGSSVPHEALWRVPRHGKSRTPWRNVLALVPDRRCVPSLRDTLPCILV</sequence>
<dbReference type="GO" id="GO:0016491">
    <property type="term" value="F:oxidoreductase activity"/>
    <property type="evidence" value="ECO:0007669"/>
    <property type="project" value="UniProtKB-KW"/>
</dbReference>